<dbReference type="CDD" id="cd06325">
    <property type="entry name" value="PBP1_ABC_unchar_transporter"/>
    <property type="match status" value="1"/>
</dbReference>
<reference evidence="1 2" key="1">
    <citation type="submission" date="2020-06" db="EMBL/GenBank/DDBJ databases">
        <title>The endosymbiont of the kinetoplastid Bodo saltans is a Paracaedibacter-like alpha-proteobacterium possessing a putative toxin-antitoxin system.</title>
        <authorList>
            <person name="Midha S."/>
            <person name="Rigden D.J."/>
            <person name="Siozios S."/>
            <person name="Hurst G.D.D."/>
            <person name="Jackson A.P."/>
        </authorList>
    </citation>
    <scope>NUCLEOTIDE SEQUENCE [LARGE SCALE GENOMIC DNA]</scope>
    <source>
        <strain evidence="1">Lake Konstanz</strain>
    </source>
</reference>
<gene>
    <name evidence="1" type="ORF">CPBP_00298</name>
</gene>
<dbReference type="Proteomes" id="UP000594001">
    <property type="component" value="Chromosome"/>
</dbReference>
<evidence type="ECO:0000313" key="2">
    <source>
        <dbReference type="Proteomes" id="UP000594001"/>
    </source>
</evidence>
<sequence>MKRIRKIALSTSVCTLGLLGTLCAFVYGPVWYVVNVPTHPAIDETRVGMIRELKAQGLVPGKTVDIDIESDGGNLISVQKIEDSKAKKLNKIHVAIGTSIAQSVKKNMSPESYLVFSSVTDPVGAGLIKHAEKPEGRVTGVSNAVPAYPQLKFFHTLYPKMKTIGFFYNPAESNSVHVLHDVQSAAAKLGLEVVHGVVNTPKDLEAVAEKMSKVDAFFSSNDNTVASEFGDLIREGDKRKIPVFTSDTALIKYGALAAYGVNQHEVGRVTALMVIRLLKGESVANIPMVTVSEPNRVLNDQKAKMLGLTFDPETLKQVDKHWPEGWFTDFKNWIKNLF</sequence>
<dbReference type="Gene3D" id="3.40.50.2300">
    <property type="match status" value="2"/>
</dbReference>
<dbReference type="PANTHER" id="PTHR35271">
    <property type="entry name" value="ABC TRANSPORTER, SUBSTRATE-BINDING LIPOPROTEIN-RELATED"/>
    <property type="match status" value="1"/>
</dbReference>
<name>A0A7L9RSM2_9PROT</name>
<evidence type="ECO:0000313" key="1">
    <source>
        <dbReference type="EMBL" id="QOL19536.1"/>
    </source>
</evidence>
<dbReference type="SUPFAM" id="SSF53822">
    <property type="entry name" value="Periplasmic binding protein-like I"/>
    <property type="match status" value="1"/>
</dbReference>
<dbReference type="InterPro" id="IPR028082">
    <property type="entry name" value="Peripla_BP_I"/>
</dbReference>
<proteinExistence type="predicted"/>
<dbReference type="KEGG" id="pbal:CPBP_00298"/>
<dbReference type="AlphaFoldDB" id="A0A7L9RSM2"/>
<dbReference type="RefSeq" id="WP_350332288.1">
    <property type="nucleotide sequence ID" value="NZ_CP054719.1"/>
</dbReference>
<dbReference type="InterPro" id="IPR007487">
    <property type="entry name" value="ABC_transpt-TYRBP-like"/>
</dbReference>
<dbReference type="PANTHER" id="PTHR35271:SF1">
    <property type="entry name" value="ABC TRANSPORTER, SUBSTRATE-BINDING LIPOPROTEIN"/>
    <property type="match status" value="1"/>
</dbReference>
<dbReference type="EMBL" id="CP054719">
    <property type="protein sequence ID" value="QOL19536.1"/>
    <property type="molecule type" value="Genomic_DNA"/>
</dbReference>
<protein>
    <submittedName>
        <fullName evidence="1">ABC transporter substrate-binding protein</fullName>
    </submittedName>
</protein>
<dbReference type="Pfam" id="PF04392">
    <property type="entry name" value="ABC_sub_bind"/>
    <property type="match status" value="1"/>
</dbReference>
<organism evidence="1 2">
    <name type="scientific">Candidatus Bodocaedibacter vickermanii</name>
    <dbReference type="NCBI Taxonomy" id="2741701"/>
    <lineage>
        <taxon>Bacteria</taxon>
        <taxon>Pseudomonadati</taxon>
        <taxon>Pseudomonadota</taxon>
        <taxon>Alphaproteobacteria</taxon>
        <taxon>Holosporales</taxon>
        <taxon>Candidatus Paracaedibacteraceae</taxon>
        <taxon>Candidatus Bodocaedibacter</taxon>
    </lineage>
</organism>
<keyword evidence="2" id="KW-1185">Reference proteome</keyword>
<accession>A0A7L9RSM2</accession>